<dbReference type="FunFam" id="3.40.50.300:FF:001255">
    <property type="entry name" value="DNA polymerase III subunit delta"/>
    <property type="match status" value="1"/>
</dbReference>
<keyword evidence="1" id="KW-0808">Transferase</keyword>
<dbReference type="InterPro" id="IPR027417">
    <property type="entry name" value="P-loop_NTPase"/>
</dbReference>
<dbReference type="InterPro" id="IPR004622">
    <property type="entry name" value="DNA_pol_HolB"/>
</dbReference>
<dbReference type="InterPro" id="IPR050238">
    <property type="entry name" value="DNA_Rep/Repair_Clamp_Loader"/>
</dbReference>
<dbReference type="GO" id="GO:0003887">
    <property type="term" value="F:DNA-directed DNA polymerase activity"/>
    <property type="evidence" value="ECO:0007669"/>
    <property type="project" value="UniProtKB-EC"/>
</dbReference>
<dbReference type="NCBIfam" id="NF005972">
    <property type="entry name" value="PRK08058.1"/>
    <property type="match status" value="1"/>
</dbReference>
<keyword evidence="1" id="KW-0548">Nucleotidyltransferase</keyword>
<dbReference type="NCBIfam" id="TIGR00678">
    <property type="entry name" value="holB"/>
    <property type="match status" value="1"/>
</dbReference>
<organism evidence="1 2">
    <name type="scientific">Ligilactobacillus saerimneri</name>
    <dbReference type="NCBI Taxonomy" id="228229"/>
    <lineage>
        <taxon>Bacteria</taxon>
        <taxon>Bacillati</taxon>
        <taxon>Bacillota</taxon>
        <taxon>Bacilli</taxon>
        <taxon>Lactobacillales</taxon>
        <taxon>Lactobacillaceae</taxon>
        <taxon>Ligilactobacillus</taxon>
    </lineage>
</organism>
<dbReference type="GO" id="GO:0006261">
    <property type="term" value="P:DNA-templated DNA replication"/>
    <property type="evidence" value="ECO:0007669"/>
    <property type="project" value="TreeGrafter"/>
</dbReference>
<dbReference type="EC" id="2.7.7.7" evidence="1"/>
<accession>A0A7H9EIE3</accession>
<dbReference type="Pfam" id="PF13177">
    <property type="entry name" value="DNA_pol3_delta2"/>
    <property type="match status" value="1"/>
</dbReference>
<protein>
    <submittedName>
        <fullName evidence="1">DNA polymerase III subunit delta</fullName>
        <ecNumber evidence="1">2.7.7.7</ecNumber>
    </submittedName>
</protein>
<name>A0A7H9EIE3_9LACO</name>
<dbReference type="GO" id="GO:0008408">
    <property type="term" value="F:3'-5' exonuclease activity"/>
    <property type="evidence" value="ECO:0007669"/>
    <property type="project" value="InterPro"/>
</dbReference>
<dbReference type="SUPFAM" id="SSF52540">
    <property type="entry name" value="P-loop containing nucleoside triphosphate hydrolases"/>
    <property type="match status" value="1"/>
</dbReference>
<dbReference type="RefSeq" id="WP_180849332.1">
    <property type="nucleotide sequence ID" value="NZ_CP047418.1"/>
</dbReference>
<reference evidence="1 2" key="1">
    <citation type="submission" date="2020-01" db="EMBL/GenBank/DDBJ databases">
        <title>Complete and circular genome sequences of six lactobacillus isolates from horses.</title>
        <authorList>
            <person name="Hassan H.M."/>
        </authorList>
    </citation>
    <scope>NUCLEOTIDE SEQUENCE [LARGE SCALE GENOMIC DNA]</scope>
    <source>
        <strain evidence="1 2">1A</strain>
    </source>
</reference>
<dbReference type="Gene3D" id="3.40.50.300">
    <property type="entry name" value="P-loop containing nucleotide triphosphate hydrolases"/>
    <property type="match status" value="1"/>
</dbReference>
<evidence type="ECO:0000313" key="1">
    <source>
        <dbReference type="EMBL" id="QLL77480.1"/>
    </source>
</evidence>
<dbReference type="Proteomes" id="UP000510886">
    <property type="component" value="Chromosome"/>
</dbReference>
<dbReference type="PANTHER" id="PTHR11669">
    <property type="entry name" value="REPLICATION FACTOR C / DNA POLYMERASE III GAMMA-TAU SUBUNIT"/>
    <property type="match status" value="1"/>
</dbReference>
<gene>
    <name evidence="1" type="primary">holB</name>
    <name evidence="1" type="ORF">GTO87_01895</name>
</gene>
<evidence type="ECO:0000313" key="2">
    <source>
        <dbReference type="Proteomes" id="UP000510886"/>
    </source>
</evidence>
<dbReference type="PANTHER" id="PTHR11669:SF8">
    <property type="entry name" value="DNA POLYMERASE III SUBUNIT DELTA"/>
    <property type="match status" value="1"/>
</dbReference>
<proteinExistence type="predicted"/>
<sequence>MAEQNLTTAQTQLRQHFAQLVTQKKLVHAYLFAGPQGVGKKALALWVAQGIFCEAVQAGVPCGRCNECRRIAEHNHPDVVEIVPDVLSIKVDQIRFLKAEFTKSGVESRRKVFIIQEAERMTNGAANSLLKFLEEPSGDVTAFLLSANTSQILPTILSRCQLIELPRLPKEQLQQQLIQNGIGAKQARILANVTESVPAAEQLQANEHFDSLVKLTQQWFNMVIRHDPMAFVLVQSKLMPEIVGRDERELCLQLVMLLARDLLLQHLEQDEEVVFTETSIETLGTVETARLVTAVELVLKQSRSLTVNVSFQTILEKLTLRLMDLYTPGTGSR</sequence>
<dbReference type="KEGG" id="lsw:GTO87_01895"/>
<dbReference type="EMBL" id="CP047418">
    <property type="protein sequence ID" value="QLL77480.1"/>
    <property type="molecule type" value="Genomic_DNA"/>
</dbReference>
<dbReference type="AlphaFoldDB" id="A0A7H9EIE3"/>